<dbReference type="PANTHER" id="PTHR44943">
    <property type="entry name" value="CELLULOSE SYNTHASE OPERON PROTEIN C"/>
    <property type="match status" value="1"/>
</dbReference>
<feature type="compositionally biased region" description="Low complexity" evidence="4">
    <location>
        <begin position="207"/>
        <end position="220"/>
    </location>
</feature>
<evidence type="ECO:0000313" key="6">
    <source>
        <dbReference type="EMBL" id="MBD2148530.1"/>
    </source>
</evidence>
<dbReference type="AlphaFoldDB" id="A0A926UNY3"/>
<organism evidence="6 7">
    <name type="scientific">Pseudanabaena cinerea FACHB-1277</name>
    <dbReference type="NCBI Taxonomy" id="2949581"/>
    <lineage>
        <taxon>Bacteria</taxon>
        <taxon>Bacillati</taxon>
        <taxon>Cyanobacteriota</taxon>
        <taxon>Cyanophyceae</taxon>
        <taxon>Pseudanabaenales</taxon>
        <taxon>Pseudanabaenaceae</taxon>
        <taxon>Pseudanabaena</taxon>
        <taxon>Pseudanabaena cinerea</taxon>
    </lineage>
</organism>
<keyword evidence="5" id="KW-0732">Signal</keyword>
<evidence type="ECO:0000256" key="1">
    <source>
        <dbReference type="ARBA" id="ARBA00022737"/>
    </source>
</evidence>
<keyword evidence="7" id="KW-1185">Reference proteome</keyword>
<proteinExistence type="predicted"/>
<dbReference type="SMART" id="SM00028">
    <property type="entry name" value="TPR"/>
    <property type="match status" value="3"/>
</dbReference>
<protein>
    <submittedName>
        <fullName evidence="6">Tetratricopeptide repeat protein</fullName>
    </submittedName>
</protein>
<evidence type="ECO:0000313" key="7">
    <source>
        <dbReference type="Proteomes" id="UP000631421"/>
    </source>
</evidence>
<dbReference type="Pfam" id="PF13181">
    <property type="entry name" value="TPR_8"/>
    <property type="match status" value="1"/>
</dbReference>
<keyword evidence="2 3" id="KW-0802">TPR repeat</keyword>
<feature type="repeat" description="TPR" evidence="3">
    <location>
        <begin position="88"/>
        <end position="121"/>
    </location>
</feature>
<gene>
    <name evidence="6" type="ORF">H6F44_00045</name>
</gene>
<dbReference type="SUPFAM" id="SSF48452">
    <property type="entry name" value="TPR-like"/>
    <property type="match status" value="1"/>
</dbReference>
<dbReference type="PROSITE" id="PS50005">
    <property type="entry name" value="TPR"/>
    <property type="match status" value="2"/>
</dbReference>
<accession>A0A926UNY3</accession>
<feature type="repeat" description="TPR" evidence="3">
    <location>
        <begin position="54"/>
        <end position="87"/>
    </location>
</feature>
<reference evidence="6" key="2">
    <citation type="submission" date="2020-08" db="EMBL/GenBank/DDBJ databases">
        <authorList>
            <person name="Chen M."/>
            <person name="Teng W."/>
            <person name="Zhao L."/>
            <person name="Hu C."/>
            <person name="Zhou Y."/>
            <person name="Han B."/>
            <person name="Song L."/>
            <person name="Shu W."/>
        </authorList>
    </citation>
    <scope>NUCLEOTIDE SEQUENCE</scope>
    <source>
        <strain evidence="6">FACHB-1277</strain>
    </source>
</reference>
<evidence type="ECO:0000256" key="3">
    <source>
        <dbReference type="PROSITE-ProRule" id="PRU00339"/>
    </source>
</evidence>
<feature type="compositionally biased region" description="Polar residues" evidence="4">
    <location>
        <begin position="226"/>
        <end position="243"/>
    </location>
</feature>
<evidence type="ECO:0000256" key="4">
    <source>
        <dbReference type="SAM" id="MobiDB-lite"/>
    </source>
</evidence>
<keyword evidence="1" id="KW-0677">Repeat</keyword>
<name>A0A926UNY3_9CYAN</name>
<sequence>MFKSYQVLKINQCSKLMGLVLATAVLGTASVSPVLAQSQQGVVLDANADVKAKTQIYLSQAQTFFDQGNYDKSMGFVNMAIDANPNNPLAWQLLGNCLKKLGRDREALTAYDQAVKLLSASNAVPVASPSMSSVGVNDNLQTNDIAQIWVERARALDRLNRFQESVAAYDQALKIRCQEHLSKAPMETLPMVCQPYVLIAPATDPKTTQNNPQNNSQNSTVIPVPNNRQTGVETPPRNNRNIW</sequence>
<dbReference type="Gene3D" id="1.25.40.10">
    <property type="entry name" value="Tetratricopeptide repeat domain"/>
    <property type="match status" value="2"/>
</dbReference>
<dbReference type="PANTHER" id="PTHR44943:SF8">
    <property type="entry name" value="TPR REPEAT-CONTAINING PROTEIN MJ0263"/>
    <property type="match status" value="1"/>
</dbReference>
<evidence type="ECO:0000256" key="5">
    <source>
        <dbReference type="SAM" id="SignalP"/>
    </source>
</evidence>
<dbReference type="InterPro" id="IPR013105">
    <property type="entry name" value="TPR_2"/>
</dbReference>
<comment type="caution">
    <text evidence="6">The sequence shown here is derived from an EMBL/GenBank/DDBJ whole genome shotgun (WGS) entry which is preliminary data.</text>
</comment>
<feature type="signal peptide" evidence="5">
    <location>
        <begin position="1"/>
        <end position="36"/>
    </location>
</feature>
<dbReference type="RefSeq" id="WP_190348876.1">
    <property type="nucleotide sequence ID" value="NZ_JACJPY010000001.1"/>
</dbReference>
<dbReference type="EMBL" id="JACJPY010000001">
    <property type="protein sequence ID" value="MBD2148530.1"/>
    <property type="molecule type" value="Genomic_DNA"/>
</dbReference>
<dbReference type="InterPro" id="IPR051685">
    <property type="entry name" value="Ycf3/AcsC/BcsC/TPR_MFPF"/>
</dbReference>
<dbReference type="Pfam" id="PF07719">
    <property type="entry name" value="TPR_2"/>
    <property type="match status" value="1"/>
</dbReference>
<dbReference type="InterPro" id="IPR019734">
    <property type="entry name" value="TPR_rpt"/>
</dbReference>
<feature type="region of interest" description="Disordered" evidence="4">
    <location>
        <begin position="204"/>
        <end position="243"/>
    </location>
</feature>
<feature type="chain" id="PRO_5037159154" evidence="5">
    <location>
        <begin position="37"/>
        <end position="243"/>
    </location>
</feature>
<dbReference type="InterPro" id="IPR011990">
    <property type="entry name" value="TPR-like_helical_dom_sf"/>
</dbReference>
<dbReference type="Proteomes" id="UP000631421">
    <property type="component" value="Unassembled WGS sequence"/>
</dbReference>
<reference evidence="6" key="1">
    <citation type="journal article" date="2015" name="ISME J.">
        <title>Draft Genome Sequence of Streptomyces incarnatus NRRL8089, which Produces the Nucleoside Antibiotic Sinefungin.</title>
        <authorList>
            <person name="Oshima K."/>
            <person name="Hattori M."/>
            <person name="Shimizu H."/>
            <person name="Fukuda K."/>
            <person name="Nemoto M."/>
            <person name="Inagaki K."/>
            <person name="Tamura T."/>
        </authorList>
    </citation>
    <scope>NUCLEOTIDE SEQUENCE</scope>
    <source>
        <strain evidence="6">FACHB-1277</strain>
    </source>
</reference>
<evidence type="ECO:0000256" key="2">
    <source>
        <dbReference type="ARBA" id="ARBA00022803"/>
    </source>
</evidence>